<evidence type="ECO:0000313" key="5">
    <source>
        <dbReference type="EMBL" id="PYC25792.1"/>
    </source>
</evidence>
<comment type="subunit">
    <text evidence="4">Homodimer.</text>
</comment>
<comment type="catalytic activity">
    <reaction evidence="4">
        <text>N(2)-acetyl-L-ornithine + 2-oxoglutarate = N-acetyl-L-glutamate 5-semialdehyde + L-glutamate</text>
        <dbReference type="Rhea" id="RHEA:18049"/>
        <dbReference type="ChEBI" id="CHEBI:16810"/>
        <dbReference type="ChEBI" id="CHEBI:29123"/>
        <dbReference type="ChEBI" id="CHEBI:29985"/>
        <dbReference type="ChEBI" id="CHEBI:57805"/>
        <dbReference type="EC" id="2.6.1.11"/>
    </reaction>
</comment>
<keyword evidence="2 4" id="KW-0808">Transferase</keyword>
<feature type="binding site" evidence="4">
    <location>
        <begin position="226"/>
        <end position="229"/>
    </location>
    <ligand>
        <name>pyridoxal 5'-phosphate</name>
        <dbReference type="ChEBI" id="CHEBI:597326"/>
    </ligand>
</feature>
<dbReference type="InterPro" id="IPR049704">
    <property type="entry name" value="Aminotrans_3_PPA_site"/>
</dbReference>
<comment type="cofactor">
    <cofactor evidence="4">
        <name>pyridoxal 5'-phosphate</name>
        <dbReference type="ChEBI" id="CHEBI:597326"/>
    </cofactor>
    <text evidence="4">Binds 1 pyridoxal phosphate per subunit.</text>
</comment>
<dbReference type="NCBIfam" id="TIGR03246">
    <property type="entry name" value="arg_catab_astC"/>
    <property type="match status" value="1"/>
</dbReference>
<dbReference type="Proteomes" id="UP000248146">
    <property type="component" value="Unassembled WGS sequence"/>
</dbReference>
<dbReference type="HAMAP" id="MF_01107">
    <property type="entry name" value="ArgD_aminotrans_3"/>
    <property type="match status" value="1"/>
</dbReference>
<keyword evidence="4" id="KW-0963">Cytoplasm</keyword>
<sequence>MSVQHDPVQRADFDQYLVPNYAPAAFVPVRGLGSRVWDQGGRELIDFAGGIAVNALGHCHPALVKALTEQANTLWHISNVFTNEPTLRLAHKLVDATFAERVFFCNSGAEANEAAFKLARRVAHDRFGPEKCEIIAAINSFHGRTLFTVSVGGQPKYSDGFGPKIEGITHVPYNDLEALKAAISDKTCAVVLEPIQGEGGVLPADKAYLEGARALCDQHNALLVFDEVQSGMGRSGELFAYMHYGVTPDILSSAKSLGGGFPIGAMLTTTDLAKHLAVGTHGTTYGGNPLACAVAEAVLDIVNTPEVLAGVKAKSADFRQRLQAIGEQYGIFTQVRGLGLLLGCVLSDAWKGKAKAVLDAAAAEGVLVLQASPDVVRFAPSLVVEEADIVDGLQRFERAVAKLVQG</sequence>
<dbReference type="GO" id="GO:0005737">
    <property type="term" value="C:cytoplasm"/>
    <property type="evidence" value="ECO:0007669"/>
    <property type="project" value="UniProtKB-SubCell"/>
</dbReference>
<feature type="binding site" evidence="4">
    <location>
        <begin position="108"/>
        <end position="109"/>
    </location>
    <ligand>
        <name>pyridoxal 5'-phosphate</name>
        <dbReference type="ChEBI" id="CHEBI:597326"/>
    </ligand>
</feature>
<proteinExistence type="inferred from homology"/>
<keyword evidence="1 4" id="KW-0032">Aminotransferase</keyword>
<feature type="binding site" evidence="4">
    <location>
        <position position="144"/>
    </location>
    <ligand>
        <name>N(2)-acetyl-L-ornithine</name>
        <dbReference type="ChEBI" id="CHEBI:57805"/>
    </ligand>
</feature>
<dbReference type="InterPro" id="IPR005814">
    <property type="entry name" value="Aminotrans_3"/>
</dbReference>
<comment type="caution">
    <text evidence="5">The sequence shown here is derived from an EMBL/GenBank/DDBJ whole genome shotgun (WGS) entry which is preliminary data.</text>
</comment>
<feature type="binding site" evidence="4">
    <location>
        <position position="284"/>
    </location>
    <ligand>
        <name>pyridoxal 5'-phosphate</name>
        <dbReference type="ChEBI" id="CHEBI:597326"/>
    </ligand>
</feature>
<protein>
    <recommendedName>
        <fullName evidence="4">Acetylornithine aminotransferase</fullName>
        <shortName evidence="4">ACOAT</shortName>
        <ecNumber evidence="4">2.6.1.11</ecNumber>
    </recommendedName>
</protein>
<dbReference type="EMBL" id="QJRX01000004">
    <property type="protein sequence ID" value="PYC25792.1"/>
    <property type="molecule type" value="Genomic_DNA"/>
</dbReference>
<dbReference type="NCBIfam" id="TIGR00707">
    <property type="entry name" value="argD"/>
    <property type="match status" value="1"/>
</dbReference>
<dbReference type="InterPro" id="IPR017652">
    <property type="entry name" value="Ac/SucOrn_transaminase_bac"/>
</dbReference>
<keyword evidence="3 4" id="KW-0663">Pyridoxal phosphate</keyword>
<dbReference type="InterPro" id="IPR004636">
    <property type="entry name" value="AcOrn/SuccOrn_fam"/>
</dbReference>
<accession>A0A2V4L8A6</accession>
<organism evidence="5 6">
    <name type="scientific">Aquipseudomonas alcaligenes</name>
    <name type="common">Pseudomonas alcaligenes</name>
    <dbReference type="NCBI Taxonomy" id="43263"/>
    <lineage>
        <taxon>Bacteria</taxon>
        <taxon>Pseudomonadati</taxon>
        <taxon>Pseudomonadota</taxon>
        <taxon>Gammaproteobacteria</taxon>
        <taxon>Pseudomonadales</taxon>
        <taxon>Pseudomonadaceae</taxon>
        <taxon>Aquipseudomonas</taxon>
    </lineage>
</organism>
<dbReference type="NCBIfam" id="NF002325">
    <property type="entry name" value="PRK01278.1"/>
    <property type="match status" value="1"/>
</dbReference>
<evidence type="ECO:0000313" key="6">
    <source>
        <dbReference type="Proteomes" id="UP000248146"/>
    </source>
</evidence>
<dbReference type="RefSeq" id="WP_110682142.1">
    <property type="nucleotide sequence ID" value="NZ_CP154874.1"/>
</dbReference>
<dbReference type="FunFam" id="3.40.640.10:FF:000004">
    <property type="entry name" value="Acetylornithine aminotransferase"/>
    <property type="match status" value="1"/>
</dbReference>
<dbReference type="Gene3D" id="3.90.1150.10">
    <property type="entry name" value="Aspartate Aminotransferase, domain 1"/>
    <property type="match status" value="1"/>
</dbReference>
<keyword evidence="4" id="KW-0055">Arginine biosynthesis</keyword>
<dbReference type="CDD" id="cd00610">
    <property type="entry name" value="OAT_like"/>
    <property type="match status" value="1"/>
</dbReference>
<feature type="modified residue" description="N6-(pyridoxal phosphate)lysine" evidence="4">
    <location>
        <position position="255"/>
    </location>
</feature>
<dbReference type="NCBIfam" id="NF009047">
    <property type="entry name" value="PRK12381.1"/>
    <property type="match status" value="1"/>
</dbReference>
<dbReference type="UniPathway" id="UPA00068">
    <property type="reaction ID" value="UER00109"/>
</dbReference>
<evidence type="ECO:0000256" key="1">
    <source>
        <dbReference type="ARBA" id="ARBA00022576"/>
    </source>
</evidence>
<dbReference type="InterPro" id="IPR015422">
    <property type="entry name" value="PyrdxlP-dep_Trfase_small"/>
</dbReference>
<comment type="similarity">
    <text evidence="4">Belongs to the class-III pyridoxal-phosphate-dependent aminotransferase family. ArgD subfamily.</text>
</comment>
<dbReference type="GO" id="GO:0006526">
    <property type="term" value="P:L-arginine biosynthetic process"/>
    <property type="evidence" value="ECO:0007669"/>
    <property type="project" value="UniProtKB-UniRule"/>
</dbReference>
<evidence type="ECO:0000256" key="2">
    <source>
        <dbReference type="ARBA" id="ARBA00022679"/>
    </source>
</evidence>
<dbReference type="NCBIfam" id="NF003468">
    <property type="entry name" value="PRK05093.1"/>
    <property type="match status" value="1"/>
</dbReference>
<feature type="binding site" evidence="4">
    <location>
        <position position="141"/>
    </location>
    <ligand>
        <name>pyridoxal 5'-phosphate</name>
        <dbReference type="ChEBI" id="CHEBI:597326"/>
    </ligand>
</feature>
<dbReference type="OrthoDB" id="9801052at2"/>
<name>A0A2V4L8A6_AQUAC</name>
<feature type="binding site" evidence="4">
    <location>
        <position position="283"/>
    </location>
    <ligand>
        <name>N(2)-acetyl-L-ornithine</name>
        <dbReference type="ChEBI" id="CHEBI:57805"/>
    </ligand>
</feature>
<dbReference type="InterPro" id="IPR015424">
    <property type="entry name" value="PyrdxlP-dep_Trfase"/>
</dbReference>
<dbReference type="PANTHER" id="PTHR11986">
    <property type="entry name" value="AMINOTRANSFERASE CLASS III"/>
    <property type="match status" value="1"/>
</dbReference>
<dbReference type="GO" id="GO:0030170">
    <property type="term" value="F:pyridoxal phosphate binding"/>
    <property type="evidence" value="ECO:0007669"/>
    <property type="project" value="InterPro"/>
</dbReference>
<gene>
    <name evidence="4" type="primary">argD</name>
    <name evidence="5" type="ORF">DMO17_08975</name>
</gene>
<dbReference type="PANTHER" id="PTHR11986:SF113">
    <property type="entry name" value="SUCCINYLORNITHINE TRANSAMINASE"/>
    <property type="match status" value="1"/>
</dbReference>
<keyword evidence="4" id="KW-0028">Amino-acid biosynthesis</keyword>
<dbReference type="GO" id="GO:0003992">
    <property type="term" value="F:N2-acetyl-L-ornithine:2-oxoglutarate 5-aminotransferase activity"/>
    <property type="evidence" value="ECO:0007669"/>
    <property type="project" value="UniProtKB-UniRule"/>
</dbReference>
<dbReference type="AlphaFoldDB" id="A0A2V4L8A6"/>
<dbReference type="Pfam" id="PF00202">
    <property type="entry name" value="Aminotran_3"/>
    <property type="match status" value="1"/>
</dbReference>
<comment type="pathway">
    <text evidence="4">Amino-acid biosynthesis; L-arginine biosynthesis; N(2)-acetyl-L-ornithine from L-glutamate: step 4/4.</text>
</comment>
<comment type="miscellaneous">
    <text evidence="4">May also have succinyldiaminopimelate aminotransferase activity, thus carrying out the corresponding step in lysine biosynthesis.</text>
</comment>
<dbReference type="EC" id="2.6.1.11" evidence="4"/>
<dbReference type="GO" id="GO:0042802">
    <property type="term" value="F:identical protein binding"/>
    <property type="evidence" value="ECO:0007669"/>
    <property type="project" value="TreeGrafter"/>
</dbReference>
<dbReference type="PROSITE" id="PS00600">
    <property type="entry name" value="AA_TRANSFER_CLASS_3"/>
    <property type="match status" value="1"/>
</dbReference>
<dbReference type="InterPro" id="IPR015421">
    <property type="entry name" value="PyrdxlP-dep_Trfase_major"/>
</dbReference>
<dbReference type="InterPro" id="IPR050103">
    <property type="entry name" value="Class-III_PLP-dep_AT"/>
</dbReference>
<dbReference type="Gene3D" id="3.40.640.10">
    <property type="entry name" value="Type I PLP-dependent aspartate aminotransferase-like (Major domain)"/>
    <property type="match status" value="1"/>
</dbReference>
<dbReference type="SUPFAM" id="SSF53383">
    <property type="entry name" value="PLP-dependent transferases"/>
    <property type="match status" value="1"/>
</dbReference>
<evidence type="ECO:0000256" key="4">
    <source>
        <dbReference type="HAMAP-Rule" id="MF_01107"/>
    </source>
</evidence>
<dbReference type="PIRSF" id="PIRSF000521">
    <property type="entry name" value="Transaminase_4ab_Lys_Orn"/>
    <property type="match status" value="1"/>
</dbReference>
<evidence type="ECO:0000256" key="3">
    <source>
        <dbReference type="ARBA" id="ARBA00022898"/>
    </source>
</evidence>
<reference evidence="5 6" key="1">
    <citation type="submission" date="2018-06" db="EMBL/GenBank/DDBJ databases">
        <title>Pseudomonas diversity within urban Lake Michigan freshwaters.</title>
        <authorList>
            <person name="Batrich M."/>
            <person name="Hatzopoulos T."/>
            <person name="Putonti C."/>
        </authorList>
    </citation>
    <scope>NUCLEOTIDE SEQUENCE [LARGE SCALE GENOMIC DNA]</scope>
    <source>
        <strain evidence="5 6">MB-090714</strain>
    </source>
</reference>
<comment type="subcellular location">
    <subcellularLocation>
        <location evidence="4">Cytoplasm</location>
    </subcellularLocation>
</comment>